<dbReference type="PROSITE" id="PS00101">
    <property type="entry name" value="HEXAPEP_TRANSFERASES"/>
    <property type="match status" value="1"/>
</dbReference>
<keyword evidence="2" id="KW-0677">Repeat</keyword>
<dbReference type="InterPro" id="IPR001451">
    <property type="entry name" value="Hexapep"/>
</dbReference>
<evidence type="ECO:0000256" key="2">
    <source>
        <dbReference type="ARBA" id="ARBA00022737"/>
    </source>
</evidence>
<dbReference type="InterPro" id="IPR050179">
    <property type="entry name" value="Trans_hexapeptide_repeat"/>
</dbReference>
<reference evidence="3 4" key="1">
    <citation type="submission" date="2023-07" db="EMBL/GenBank/DDBJ databases">
        <title>Genomic Encyclopedia of Type Strains, Phase IV (KMG-IV): sequencing the most valuable type-strain genomes for metagenomic binning, comparative biology and taxonomic classification.</title>
        <authorList>
            <person name="Goeker M."/>
        </authorList>
    </citation>
    <scope>NUCLEOTIDE SEQUENCE [LARGE SCALE GENOMIC DNA]</scope>
    <source>
        <strain evidence="3 4">DSM 17723</strain>
    </source>
</reference>
<keyword evidence="1" id="KW-0808">Transferase</keyword>
<evidence type="ECO:0000313" key="4">
    <source>
        <dbReference type="Proteomes" id="UP001232245"/>
    </source>
</evidence>
<protein>
    <submittedName>
        <fullName evidence="3">Acetyltransferase-like isoleucine patch superfamily enzyme</fullName>
    </submittedName>
</protein>
<dbReference type="InterPro" id="IPR018357">
    <property type="entry name" value="Hexapep_transf_CS"/>
</dbReference>
<proteinExistence type="predicted"/>
<name>A0ABT9Z3I1_9BACI</name>
<organism evidence="3 4">
    <name type="scientific">Metabacillus niabensis</name>
    <dbReference type="NCBI Taxonomy" id="324854"/>
    <lineage>
        <taxon>Bacteria</taxon>
        <taxon>Bacillati</taxon>
        <taxon>Bacillota</taxon>
        <taxon>Bacilli</taxon>
        <taxon>Bacillales</taxon>
        <taxon>Bacillaceae</taxon>
        <taxon>Metabacillus</taxon>
    </lineage>
</organism>
<dbReference type="Proteomes" id="UP001232245">
    <property type="component" value="Unassembled WGS sequence"/>
</dbReference>
<comment type="caution">
    <text evidence="3">The sequence shown here is derived from an EMBL/GenBank/DDBJ whole genome shotgun (WGS) entry which is preliminary data.</text>
</comment>
<dbReference type="Gene3D" id="2.160.10.10">
    <property type="entry name" value="Hexapeptide repeat proteins"/>
    <property type="match status" value="1"/>
</dbReference>
<dbReference type="EMBL" id="JAUSTZ010000006">
    <property type="protein sequence ID" value="MDQ0226813.1"/>
    <property type="molecule type" value="Genomic_DNA"/>
</dbReference>
<dbReference type="InterPro" id="IPR011004">
    <property type="entry name" value="Trimer_LpxA-like_sf"/>
</dbReference>
<dbReference type="PANTHER" id="PTHR43300:SF11">
    <property type="entry name" value="ACETYLTRANSFERASE RV3034C-RELATED"/>
    <property type="match status" value="1"/>
</dbReference>
<accession>A0ABT9Z3I1</accession>
<gene>
    <name evidence="3" type="ORF">J2S02_003158</name>
</gene>
<evidence type="ECO:0000313" key="3">
    <source>
        <dbReference type="EMBL" id="MDQ0226813.1"/>
    </source>
</evidence>
<keyword evidence="4" id="KW-1185">Reference proteome</keyword>
<dbReference type="CDD" id="cd03349">
    <property type="entry name" value="LbH_XAT"/>
    <property type="match status" value="1"/>
</dbReference>
<dbReference type="SUPFAM" id="SSF51161">
    <property type="entry name" value="Trimeric LpxA-like enzymes"/>
    <property type="match status" value="1"/>
</dbReference>
<dbReference type="PANTHER" id="PTHR43300">
    <property type="entry name" value="ACETYLTRANSFERASE"/>
    <property type="match status" value="1"/>
</dbReference>
<sequence length="176" mass="19620">MSFLKKIFQFLNKKYSVRANVEIGKDVHIGIGSILWASHNLKIGNDTYIGKFVTIEVNGVIGNEVLIANNVGIIGRNDHDYKVIGKSIRKAPWIGDKDFKYNERKTSIIIEDDCWIGYGAIILSGVKIGRGSIVASGAVVTRDVEPYSIVAGNPARKIANRFDEDEIIKHEEILYK</sequence>
<dbReference type="Pfam" id="PF00132">
    <property type="entry name" value="Hexapep"/>
    <property type="match status" value="1"/>
</dbReference>
<evidence type="ECO:0000256" key="1">
    <source>
        <dbReference type="ARBA" id="ARBA00022679"/>
    </source>
</evidence>
<dbReference type="RefSeq" id="WP_267905718.1">
    <property type="nucleotide sequence ID" value="NZ_CADEPK010000214.1"/>
</dbReference>